<comment type="caution">
    <text evidence="1">The sequence shown here is derived from an EMBL/GenBank/DDBJ whole genome shotgun (WGS) entry which is preliminary data.</text>
</comment>
<organism evidence="1 2">
    <name type="scientific">Penicillium diatomitis</name>
    <dbReference type="NCBI Taxonomy" id="2819901"/>
    <lineage>
        <taxon>Eukaryota</taxon>
        <taxon>Fungi</taxon>
        <taxon>Dikarya</taxon>
        <taxon>Ascomycota</taxon>
        <taxon>Pezizomycotina</taxon>
        <taxon>Eurotiomycetes</taxon>
        <taxon>Eurotiomycetidae</taxon>
        <taxon>Eurotiales</taxon>
        <taxon>Aspergillaceae</taxon>
        <taxon>Penicillium</taxon>
    </lineage>
</organism>
<sequence>MAEEAECSQATIINIRANLRQFGSVHAPPTRIGRRRTVTPLMIEALCEHLSEKPGLYLDEMAVFLWDEFRTLVTTSSIRRALVAKSWSKKSTRQQARERNADLREWYLYNLSDFQSYQLVYVDESGCDKRVGFRRTGWSPLGFDAFLGWCIDVVGAKEESARGHFRHAGLKIEEALKDC</sequence>
<dbReference type="AlphaFoldDB" id="A0A9X0BLW1"/>
<dbReference type="Proteomes" id="UP001148312">
    <property type="component" value="Unassembled WGS sequence"/>
</dbReference>
<name>A0A9X0BLW1_9EURO</name>
<dbReference type="InterPro" id="IPR009057">
    <property type="entry name" value="Homeodomain-like_sf"/>
</dbReference>
<dbReference type="GeneID" id="81628606"/>
<proteinExistence type="predicted"/>
<evidence type="ECO:0008006" key="3">
    <source>
        <dbReference type="Google" id="ProtNLM"/>
    </source>
</evidence>
<reference evidence="1" key="2">
    <citation type="journal article" date="2023" name="IMA Fungus">
        <title>Comparative genomic study of the Penicillium genus elucidates a diverse pangenome and 15 lateral gene transfer events.</title>
        <authorList>
            <person name="Petersen C."/>
            <person name="Sorensen T."/>
            <person name="Nielsen M.R."/>
            <person name="Sondergaard T.E."/>
            <person name="Sorensen J.L."/>
            <person name="Fitzpatrick D.A."/>
            <person name="Frisvad J.C."/>
            <person name="Nielsen K.L."/>
        </authorList>
    </citation>
    <scope>NUCLEOTIDE SEQUENCE</scope>
    <source>
        <strain evidence="1">IBT 30728</strain>
    </source>
</reference>
<accession>A0A9X0BLW1</accession>
<dbReference type="RefSeq" id="XP_056786364.1">
    <property type="nucleotide sequence ID" value="XM_056938356.1"/>
</dbReference>
<gene>
    <name evidence="1" type="ORF">N7539_008761</name>
</gene>
<evidence type="ECO:0000313" key="2">
    <source>
        <dbReference type="Proteomes" id="UP001148312"/>
    </source>
</evidence>
<protein>
    <recommendedName>
        <fullName evidence="3">Transposase</fullName>
    </recommendedName>
</protein>
<reference evidence="1" key="1">
    <citation type="submission" date="2022-12" db="EMBL/GenBank/DDBJ databases">
        <authorList>
            <person name="Petersen C."/>
        </authorList>
    </citation>
    <scope>NUCLEOTIDE SEQUENCE</scope>
    <source>
        <strain evidence="1">IBT 30728</strain>
    </source>
</reference>
<evidence type="ECO:0000313" key="1">
    <source>
        <dbReference type="EMBL" id="KAJ5471818.1"/>
    </source>
</evidence>
<dbReference type="SUPFAM" id="SSF46689">
    <property type="entry name" value="Homeodomain-like"/>
    <property type="match status" value="1"/>
</dbReference>
<keyword evidence="2" id="KW-1185">Reference proteome</keyword>
<dbReference type="EMBL" id="JAPWDQ010000014">
    <property type="protein sequence ID" value="KAJ5471818.1"/>
    <property type="molecule type" value="Genomic_DNA"/>
</dbReference>